<dbReference type="Proteomes" id="UP000623467">
    <property type="component" value="Unassembled WGS sequence"/>
</dbReference>
<accession>A0A8H7DK07</accession>
<evidence type="ECO:0000313" key="3">
    <source>
        <dbReference type="Proteomes" id="UP000623467"/>
    </source>
</evidence>
<feature type="region of interest" description="Disordered" evidence="1">
    <location>
        <begin position="178"/>
        <end position="198"/>
    </location>
</feature>
<keyword evidence="3" id="KW-1185">Reference proteome</keyword>
<proteinExistence type="predicted"/>
<evidence type="ECO:0000256" key="1">
    <source>
        <dbReference type="SAM" id="MobiDB-lite"/>
    </source>
</evidence>
<dbReference type="EMBL" id="JACAZH010000001">
    <property type="protein sequence ID" value="KAF7378234.1"/>
    <property type="molecule type" value="Genomic_DNA"/>
</dbReference>
<organism evidence="2 3">
    <name type="scientific">Mycena sanguinolenta</name>
    <dbReference type="NCBI Taxonomy" id="230812"/>
    <lineage>
        <taxon>Eukaryota</taxon>
        <taxon>Fungi</taxon>
        <taxon>Dikarya</taxon>
        <taxon>Basidiomycota</taxon>
        <taxon>Agaricomycotina</taxon>
        <taxon>Agaricomycetes</taxon>
        <taxon>Agaricomycetidae</taxon>
        <taxon>Agaricales</taxon>
        <taxon>Marasmiineae</taxon>
        <taxon>Mycenaceae</taxon>
        <taxon>Mycena</taxon>
    </lineage>
</organism>
<dbReference type="AlphaFoldDB" id="A0A8H7DK07"/>
<dbReference type="OrthoDB" id="3044966at2759"/>
<name>A0A8H7DK07_9AGAR</name>
<protein>
    <submittedName>
        <fullName evidence="2">Uncharacterized protein</fullName>
    </submittedName>
</protein>
<sequence>MATTARTPADQHYLDSLSDRKLMEFREYLFSSTYITHNASRFLDTAWVDIALLRDYLKQSSQTSASDTPSATRFSTADQQYLNTLSNRQLRDFREYLFSAAFIQQNPNKFLDHDWLDITLLKNYPTHTSQNLASAVSAMHSTTVPDTVHAKIEAQPLSVTPVSSSAVKVECHEVIEISSDSEPDADNGSEMSSSFQTGRRKGARQARYAFLWFFL</sequence>
<evidence type="ECO:0000313" key="2">
    <source>
        <dbReference type="EMBL" id="KAF7378234.1"/>
    </source>
</evidence>
<comment type="caution">
    <text evidence="2">The sequence shown here is derived from an EMBL/GenBank/DDBJ whole genome shotgun (WGS) entry which is preliminary data.</text>
</comment>
<gene>
    <name evidence="2" type="ORF">MSAN_00248300</name>
</gene>
<reference evidence="2" key="1">
    <citation type="submission" date="2020-05" db="EMBL/GenBank/DDBJ databases">
        <title>Mycena genomes resolve the evolution of fungal bioluminescence.</title>
        <authorList>
            <person name="Tsai I.J."/>
        </authorList>
    </citation>
    <scope>NUCLEOTIDE SEQUENCE</scope>
    <source>
        <strain evidence="2">160909Yilan</strain>
    </source>
</reference>